<keyword evidence="1" id="KW-1133">Transmembrane helix</keyword>
<gene>
    <name evidence="2" type="ordered locus">BMD_2274</name>
</gene>
<keyword evidence="1" id="KW-0812">Transmembrane</keyword>
<sequence>MLSYMFEEYDWKQRGCKRTGRKRKVPAFKQKRPRRNKLNSWYLHTYTKSAEFLIIWKILIILLLFFDFEDRDAFVLVHLNSIRTNVSRLLL</sequence>
<evidence type="ECO:0000313" key="2">
    <source>
        <dbReference type="EMBL" id="ADF39122.1"/>
    </source>
</evidence>
<name>D5DEG4_PRIM3</name>
<organism evidence="2 3">
    <name type="scientific">Priestia megaterium (strain DSM 319 / IMG 1521)</name>
    <name type="common">Bacillus megaterium</name>
    <dbReference type="NCBI Taxonomy" id="592022"/>
    <lineage>
        <taxon>Bacteria</taxon>
        <taxon>Bacillati</taxon>
        <taxon>Bacillota</taxon>
        <taxon>Bacilli</taxon>
        <taxon>Bacillales</taxon>
        <taxon>Bacillaceae</taxon>
        <taxon>Priestia</taxon>
    </lineage>
</organism>
<dbReference type="Proteomes" id="UP000002365">
    <property type="component" value="Chromosome"/>
</dbReference>
<proteinExistence type="predicted"/>
<evidence type="ECO:0000313" key="3">
    <source>
        <dbReference type="Proteomes" id="UP000002365"/>
    </source>
</evidence>
<dbReference type="HOGENOM" id="CLU_2420869_0_0_9"/>
<keyword evidence="1" id="KW-0472">Membrane</keyword>
<reference evidence="2 3" key="1">
    <citation type="journal article" date="2011" name="J. Bacteriol.">
        <title>Genome sequences of the biotechnologically important Bacillus megaterium strains QM B1551 and DSM319.</title>
        <authorList>
            <person name="Eppinger M."/>
            <person name="Bunk B."/>
            <person name="Johns M.A."/>
            <person name="Edirisinghe J.N."/>
            <person name="Kutumbaka K.K."/>
            <person name="Koenig S.S."/>
            <person name="Huot Creasy H."/>
            <person name="Rosovitz M.J."/>
            <person name="Riley D.R."/>
            <person name="Daugherty S."/>
            <person name="Martin M."/>
            <person name="Elbourne L.D."/>
            <person name="Paulsen I."/>
            <person name="Biedendieck R."/>
            <person name="Braun C."/>
            <person name="Grayburn S."/>
            <person name="Dhingra S."/>
            <person name="Lukyanchuk V."/>
            <person name="Ball B."/>
            <person name="Ul-Qamar R."/>
            <person name="Seibel J."/>
            <person name="Bremer E."/>
            <person name="Jahn D."/>
            <person name="Ravel J."/>
            <person name="Vary P.S."/>
        </authorList>
    </citation>
    <scope>NUCLEOTIDE SEQUENCE [LARGE SCALE GENOMIC DNA]</scope>
    <source>
        <strain evidence="3">DSM 319 / IMG 1521</strain>
    </source>
</reference>
<dbReference type="EMBL" id="CP001982">
    <property type="protein sequence ID" value="ADF39122.1"/>
    <property type="molecule type" value="Genomic_DNA"/>
</dbReference>
<evidence type="ECO:0000256" key="1">
    <source>
        <dbReference type="SAM" id="Phobius"/>
    </source>
</evidence>
<accession>D5DEG4</accession>
<dbReference type="AlphaFoldDB" id="D5DEG4"/>
<protein>
    <submittedName>
        <fullName evidence="2">Uncharacterized protein</fullName>
    </submittedName>
</protein>
<dbReference type="KEGG" id="bmd:BMD_2274"/>
<feature type="transmembrane region" description="Helical" evidence="1">
    <location>
        <begin position="41"/>
        <end position="66"/>
    </location>
</feature>